<evidence type="ECO:0000256" key="1">
    <source>
        <dbReference type="PIRSR" id="PIRSR640255-1"/>
    </source>
</evidence>
<dbReference type="SMART" id="SM00477">
    <property type="entry name" value="NUC"/>
    <property type="match status" value="1"/>
</dbReference>
<keyword evidence="5" id="KW-0378">Hydrolase</keyword>
<protein>
    <submittedName>
        <fullName evidence="5">Endonuclease G</fullName>
    </submittedName>
</protein>
<evidence type="ECO:0000259" key="3">
    <source>
        <dbReference type="SMART" id="SM00477"/>
    </source>
</evidence>
<dbReference type="GO" id="GO:0004519">
    <property type="term" value="F:endonuclease activity"/>
    <property type="evidence" value="ECO:0007669"/>
    <property type="project" value="UniProtKB-KW"/>
</dbReference>
<dbReference type="SUPFAM" id="SSF54060">
    <property type="entry name" value="His-Me finger endonucleases"/>
    <property type="match status" value="1"/>
</dbReference>
<dbReference type="OrthoDB" id="9770276at2"/>
<dbReference type="Gene3D" id="3.40.570.10">
    <property type="entry name" value="Extracellular Endonuclease, subunit A"/>
    <property type="match status" value="1"/>
</dbReference>
<evidence type="ECO:0000259" key="4">
    <source>
        <dbReference type="SMART" id="SM00892"/>
    </source>
</evidence>
<dbReference type="GO" id="GO:0046872">
    <property type="term" value="F:metal ion binding"/>
    <property type="evidence" value="ECO:0007669"/>
    <property type="project" value="UniProtKB-KW"/>
</dbReference>
<feature type="binding site" evidence="2">
    <location>
        <position position="140"/>
    </location>
    <ligand>
        <name>Mg(2+)</name>
        <dbReference type="ChEBI" id="CHEBI:18420"/>
        <note>catalytic</note>
    </ligand>
</feature>
<dbReference type="Proteomes" id="UP000185003">
    <property type="component" value="Unassembled WGS sequence"/>
</dbReference>
<evidence type="ECO:0000256" key="2">
    <source>
        <dbReference type="PIRSR" id="PIRSR640255-2"/>
    </source>
</evidence>
<dbReference type="InterPro" id="IPR044929">
    <property type="entry name" value="DNA/RNA_non-sp_Endonuclease_sf"/>
</dbReference>
<dbReference type="InterPro" id="IPR001604">
    <property type="entry name" value="Endo_G_ENPP1-like_dom"/>
</dbReference>
<name>A0A1N6DWS9_9BACT</name>
<keyword evidence="2" id="KW-0479">Metal-binding</keyword>
<feature type="domain" description="ENPP1-3/EXOG-like endonuclease/phosphodiesterase" evidence="3">
    <location>
        <begin position="42"/>
        <end position="281"/>
    </location>
</feature>
<dbReference type="GO" id="GO:0003676">
    <property type="term" value="F:nucleic acid binding"/>
    <property type="evidence" value="ECO:0007669"/>
    <property type="project" value="InterPro"/>
</dbReference>
<accession>A0A1N6DWS9</accession>
<proteinExistence type="predicted"/>
<sequence>MSTTKGFDPWFLGKKLPLPKVSKRNCAPMHNKGGYEVKYIHYSAFVHRTRGFPLMTAVNIKGQAYNAKKRVEGEPWAFSDQLPESFQVENGFYRNDQNTFDRGHMVRRVDPCWGDDATSLAAELDTFKWVNCTPQHKKLNQKGGIWYQLEQHIIEKGVKGKTAADISVFAGPVLADNDKVFKVKYNNAYLQIPVVFWKVIVWKKADGKLYAVGFMMSQWQFIKKKLIDPPERALQKAAKPKLADNYFENLEFSDHKTYQVPVSAIEQQTGISFKWSNVSFPYKTKQYKAVEGVKLPKVYPFASREIKPLSRQQVTEAVKNGLGGMLKRYELKGIKL</sequence>
<dbReference type="STRING" id="536979.SAMN04488055_1138"/>
<feature type="domain" description="DNA/RNA non-specific endonuclease/pyrophosphatase/phosphodiesterase" evidence="4">
    <location>
        <begin position="38"/>
        <end position="280"/>
    </location>
</feature>
<dbReference type="SMART" id="SM00892">
    <property type="entry name" value="Endonuclease_NS"/>
    <property type="match status" value="1"/>
</dbReference>
<evidence type="ECO:0000313" key="6">
    <source>
        <dbReference type="Proteomes" id="UP000185003"/>
    </source>
</evidence>
<reference evidence="5 6" key="1">
    <citation type="submission" date="2016-11" db="EMBL/GenBank/DDBJ databases">
        <authorList>
            <person name="Jaros S."/>
            <person name="Januszkiewicz K."/>
            <person name="Wedrychowicz H."/>
        </authorList>
    </citation>
    <scope>NUCLEOTIDE SEQUENCE [LARGE SCALE GENOMIC DNA]</scope>
    <source>
        <strain evidence="5 6">DSM 24787</strain>
    </source>
</reference>
<evidence type="ECO:0000313" key="5">
    <source>
        <dbReference type="EMBL" id="SIN75222.1"/>
    </source>
</evidence>
<dbReference type="Pfam" id="PF01223">
    <property type="entry name" value="Endonuclease_NS"/>
    <property type="match status" value="1"/>
</dbReference>
<keyword evidence="5" id="KW-0255">Endonuclease</keyword>
<dbReference type="GO" id="GO:0016787">
    <property type="term" value="F:hydrolase activity"/>
    <property type="evidence" value="ECO:0007669"/>
    <property type="project" value="InterPro"/>
</dbReference>
<organism evidence="5 6">
    <name type="scientific">Chitinophaga niabensis</name>
    <dbReference type="NCBI Taxonomy" id="536979"/>
    <lineage>
        <taxon>Bacteria</taxon>
        <taxon>Pseudomonadati</taxon>
        <taxon>Bacteroidota</taxon>
        <taxon>Chitinophagia</taxon>
        <taxon>Chitinophagales</taxon>
        <taxon>Chitinophagaceae</taxon>
        <taxon>Chitinophaga</taxon>
    </lineage>
</organism>
<dbReference type="InterPro" id="IPR044925">
    <property type="entry name" value="His-Me_finger_sf"/>
</dbReference>
<feature type="active site" description="Proton acceptor" evidence="1">
    <location>
        <position position="104"/>
    </location>
</feature>
<dbReference type="InterPro" id="IPR040255">
    <property type="entry name" value="Non-specific_endonuclease"/>
</dbReference>
<dbReference type="InterPro" id="IPR020821">
    <property type="entry name" value="ENPP1-3/EXOG-like_nuc-like"/>
</dbReference>
<dbReference type="EMBL" id="FSRA01000001">
    <property type="protein sequence ID" value="SIN75222.1"/>
    <property type="molecule type" value="Genomic_DNA"/>
</dbReference>
<dbReference type="PANTHER" id="PTHR13966">
    <property type="entry name" value="ENDONUCLEASE RELATED"/>
    <property type="match status" value="1"/>
</dbReference>
<gene>
    <name evidence="5" type="ORF">SAMN04488055_1138</name>
</gene>
<keyword evidence="6" id="KW-1185">Reference proteome</keyword>
<dbReference type="AlphaFoldDB" id="A0A1N6DWS9"/>
<keyword evidence="5" id="KW-0540">Nuclease</keyword>
<dbReference type="PANTHER" id="PTHR13966:SF5">
    <property type="entry name" value="ENDONUCLEASE G, MITOCHONDRIAL"/>
    <property type="match status" value="1"/>
</dbReference>
<dbReference type="RefSeq" id="WP_074238306.1">
    <property type="nucleotide sequence ID" value="NZ_FSRA01000001.1"/>
</dbReference>